<keyword evidence="2" id="KW-0812">Transmembrane</keyword>
<feature type="region of interest" description="Disordered" evidence="1">
    <location>
        <begin position="1"/>
        <end position="147"/>
    </location>
</feature>
<evidence type="ECO:0000256" key="1">
    <source>
        <dbReference type="SAM" id="MobiDB-lite"/>
    </source>
</evidence>
<feature type="transmembrane region" description="Helical" evidence="2">
    <location>
        <begin position="153"/>
        <end position="175"/>
    </location>
</feature>
<evidence type="ECO:0000313" key="4">
    <source>
        <dbReference type="Proteomes" id="UP000225108"/>
    </source>
</evidence>
<dbReference type="InterPro" id="IPR032710">
    <property type="entry name" value="NTF2-like_dom_sf"/>
</dbReference>
<dbReference type="EMBL" id="PEBD01000010">
    <property type="protein sequence ID" value="PHV65664.1"/>
    <property type="molecule type" value="Genomic_DNA"/>
</dbReference>
<dbReference type="Gene3D" id="3.10.450.50">
    <property type="match status" value="1"/>
</dbReference>
<protein>
    <submittedName>
        <fullName evidence="3">Uncharacterized protein</fullName>
    </submittedName>
</protein>
<organism evidence="3 4">
    <name type="scientific">Williamsia marianensis</name>
    <dbReference type="NCBI Taxonomy" id="85044"/>
    <lineage>
        <taxon>Bacteria</taxon>
        <taxon>Bacillati</taxon>
        <taxon>Actinomycetota</taxon>
        <taxon>Actinomycetes</taxon>
        <taxon>Mycobacteriales</taxon>
        <taxon>Nocardiaceae</taxon>
        <taxon>Williamsia</taxon>
    </lineage>
</organism>
<dbReference type="AlphaFoldDB" id="A0A2G3PIL7"/>
<comment type="caution">
    <text evidence="3">The sequence shown here is derived from an EMBL/GenBank/DDBJ whole genome shotgun (WGS) entry which is preliminary data.</text>
</comment>
<feature type="compositionally biased region" description="Low complexity" evidence="1">
    <location>
        <begin position="56"/>
        <end position="100"/>
    </location>
</feature>
<gene>
    <name evidence="3" type="ORF">CSW57_18175</name>
</gene>
<proteinExistence type="predicted"/>
<sequence>MFEHSKPPLRKRYSPRTELTPSRSRTRPEAPMTQPPQGPYGSGDNQGDPRWGSGPGEPTWGGQPGQQPNWGQPGEPTWGGQAGQQPGWGQPSSPGAGQPQYEPTSEYRLGEYNSGQYGGYQQPYGATPPPPGGGPGGPGYGPPSGPKPSKTPWIIGIGIAAAVVIALGVVLFLVLGGNDDDPKASPTSSTATSESTGSSDTTDSSQTSTADAEEQIEAAVREYTTAFTARDWDAAIAVTCGAEEATIEDIQAKDTATVGMKLNSVTGIDVTGDSAQATVSLTFVDPDNQSDLDTNRYTFDMENRSGDWLICSTREI</sequence>
<keyword evidence="2" id="KW-0472">Membrane</keyword>
<accession>A0A2G3PIL7</accession>
<feature type="compositionally biased region" description="Low complexity" evidence="1">
    <location>
        <begin position="184"/>
        <end position="210"/>
    </location>
</feature>
<keyword evidence="2" id="KW-1133">Transmembrane helix</keyword>
<evidence type="ECO:0000313" key="3">
    <source>
        <dbReference type="EMBL" id="PHV65664.1"/>
    </source>
</evidence>
<feature type="region of interest" description="Disordered" evidence="1">
    <location>
        <begin position="179"/>
        <end position="213"/>
    </location>
</feature>
<evidence type="ECO:0000256" key="2">
    <source>
        <dbReference type="SAM" id="Phobius"/>
    </source>
</evidence>
<reference evidence="3 4" key="1">
    <citation type="submission" date="2017-10" db="EMBL/GenBank/DDBJ databases">
        <title>The draft genome sequence of Williamsia sp. BULT 1.1 isolated from the semi-arid grassland soils from South Africa.</title>
        <authorList>
            <person name="Kabwe M.H."/>
            <person name="Govender N."/>
            <person name="Mutseka Lunga P."/>
            <person name="Vikram S."/>
            <person name="Makhalanyane T.P."/>
        </authorList>
    </citation>
    <scope>NUCLEOTIDE SEQUENCE [LARGE SCALE GENOMIC DNA]</scope>
    <source>
        <strain evidence="3 4">BULT 1.1</strain>
    </source>
</reference>
<dbReference type="SUPFAM" id="SSF54427">
    <property type="entry name" value="NTF2-like"/>
    <property type="match status" value="1"/>
</dbReference>
<dbReference type="Proteomes" id="UP000225108">
    <property type="component" value="Unassembled WGS sequence"/>
</dbReference>
<name>A0A2G3PIL7_WILMA</name>